<evidence type="ECO:0000313" key="5">
    <source>
        <dbReference type="EMBL" id="QIR76836.2"/>
    </source>
</evidence>
<dbReference type="RefSeq" id="WP_167750356.1">
    <property type="nucleotide sequence ID" value="NZ_CP039734.2"/>
</dbReference>
<dbReference type="NCBIfam" id="TIGR00254">
    <property type="entry name" value="GGDEF"/>
    <property type="match status" value="1"/>
</dbReference>
<dbReference type="SMART" id="SM00304">
    <property type="entry name" value="HAMP"/>
    <property type="match status" value="1"/>
</dbReference>
<name>A0AA92FIG1_9BACT</name>
<dbReference type="FunFam" id="3.30.70.270:FF:000001">
    <property type="entry name" value="Diguanylate cyclase domain protein"/>
    <property type="match status" value="1"/>
</dbReference>
<keyword evidence="1" id="KW-0812">Transmembrane</keyword>
<keyword evidence="1" id="KW-1133">Transmembrane helix</keyword>
<dbReference type="Gene3D" id="6.10.340.10">
    <property type="match status" value="1"/>
</dbReference>
<sequence>MQTSMRLETQKTLLQSALIAPWLQMDYATIQSVLEESQQVQSINYLVALNTQAQPIASVGWSLDQELPPINTKPFGQSSLLNGRYDTSIDIVVSGQKLGSVRIGLSTLFYSQARDSMILKSIGIALIEIFFSALLLITLNRWIIRNLTKLMQSANAIAQGDYSKRLELSGDQETAELACAFNAMANTIQERIHSLEEVHQEEKKLSDKLERIAHYDTLTNLPNRVLLADRLQQAMAQSNRHNRSLAIIYLDLDGFKSINDTYGHHIGDILLVTLAGRMEQILREGDTLSRIGGDEFVIVLNDIKEVKLCELILERLLHVTNMPVIINDISVQVSSSIGVTFYPQDGASADQLMRHADQAMYLAKQSGKNSYRFFDLDQNVSLQAQRDYFFDVANALIHKEFVLYYQPKVNMKTGKIVGVEALIRWEHPQKGLVMPLSFLPFLENHSLSIEIGEWVIHSALLQISQWQKIGLNLPISINISAYQLQQNDFMTRFKAILEAHRDVDPSLLEIEILETSAVEDIVHVSAIMQSCHALGVHFALDDFGTGYSSLTYLKRLPARTLKIDQSFIHDMLDDPDDLAIIEGVLGLARAFRKDVIAEGVESIEHGLCLLALGCEFAQGYGIAEPMPSQEFLFWVEEWKPDVRWMAWQNRVPNSDSMQWLFAAVEHNAWVKSLKNYIQEGYGNPPLLNEHLCRFGLWFDREMRGTYNEEVWFKKIDSLHHRLHTLGTKLVNTVLTQKEHAITLHTMSQINRMNKAMIALLYERIYSEEKVKERVE</sequence>
<dbReference type="InterPro" id="IPR029787">
    <property type="entry name" value="Nucleotide_cyclase"/>
</dbReference>
<dbReference type="InterPro" id="IPR025991">
    <property type="entry name" value="Chemoreceptor_zinc-bind_dom"/>
</dbReference>
<dbReference type="PANTHER" id="PTHR44757">
    <property type="entry name" value="DIGUANYLATE CYCLASE DGCP"/>
    <property type="match status" value="1"/>
</dbReference>
<dbReference type="Gene3D" id="3.20.20.450">
    <property type="entry name" value="EAL domain"/>
    <property type="match status" value="1"/>
</dbReference>
<proteinExistence type="predicted"/>
<organism evidence="5 6">
    <name type="scientific">Sulfurospirillum diekertiae</name>
    <dbReference type="NCBI Taxonomy" id="1854492"/>
    <lineage>
        <taxon>Bacteria</taxon>
        <taxon>Pseudomonadati</taxon>
        <taxon>Campylobacterota</taxon>
        <taxon>Epsilonproteobacteria</taxon>
        <taxon>Campylobacterales</taxon>
        <taxon>Sulfurospirillaceae</taxon>
        <taxon>Sulfurospirillum</taxon>
    </lineage>
</organism>
<feature type="domain" description="EAL" evidence="2">
    <location>
        <begin position="385"/>
        <end position="639"/>
    </location>
</feature>
<dbReference type="SUPFAM" id="SSF141868">
    <property type="entry name" value="EAL domain-like"/>
    <property type="match status" value="1"/>
</dbReference>
<protein>
    <submittedName>
        <fullName evidence="5">EAL domain-containing protein</fullName>
    </submittedName>
</protein>
<keyword evidence="1" id="KW-0472">Membrane</keyword>
<dbReference type="InterPro" id="IPR043128">
    <property type="entry name" value="Rev_trsase/Diguanyl_cyclase"/>
</dbReference>
<feature type="transmembrane region" description="Helical" evidence="1">
    <location>
        <begin position="122"/>
        <end position="143"/>
    </location>
</feature>
<reference evidence="5 6" key="1">
    <citation type="journal article" date="2017" name="Environ. Sci. Technol.">
        <title>Organohalide Respiration with Chlorinated Ethenes under Low pH Conditions.</title>
        <authorList>
            <person name="Yang Y."/>
            <person name="Capiro N.L."/>
            <person name="Marcet T.F."/>
            <person name="Yan J."/>
            <person name="Pennell K.D."/>
            <person name="Loffler F.E."/>
        </authorList>
    </citation>
    <scope>NUCLEOTIDE SEQUENCE [LARGE SCALE GENOMIC DNA]</scope>
    <source>
        <strain evidence="5 6">ACSDCE</strain>
    </source>
</reference>
<dbReference type="PROSITE" id="PS50883">
    <property type="entry name" value="EAL"/>
    <property type="match status" value="1"/>
</dbReference>
<evidence type="ECO:0000313" key="6">
    <source>
        <dbReference type="Proteomes" id="UP000502831"/>
    </source>
</evidence>
<dbReference type="Gene3D" id="3.30.70.270">
    <property type="match status" value="1"/>
</dbReference>
<dbReference type="SUPFAM" id="SSF55073">
    <property type="entry name" value="Nucleotide cyclase"/>
    <property type="match status" value="1"/>
</dbReference>
<evidence type="ECO:0000256" key="1">
    <source>
        <dbReference type="SAM" id="Phobius"/>
    </source>
</evidence>
<evidence type="ECO:0000259" key="2">
    <source>
        <dbReference type="PROSITE" id="PS50883"/>
    </source>
</evidence>
<dbReference type="Pfam" id="PF00672">
    <property type="entry name" value="HAMP"/>
    <property type="match status" value="1"/>
</dbReference>
<dbReference type="AlphaFoldDB" id="A0AA92FIG1"/>
<dbReference type="SMART" id="SM00267">
    <property type="entry name" value="GGDEF"/>
    <property type="match status" value="1"/>
</dbReference>
<dbReference type="PANTHER" id="PTHR44757:SF2">
    <property type="entry name" value="BIOFILM ARCHITECTURE MAINTENANCE PROTEIN MBAA"/>
    <property type="match status" value="1"/>
</dbReference>
<dbReference type="EMBL" id="CP039734">
    <property type="protein sequence ID" value="QIR76836.2"/>
    <property type="molecule type" value="Genomic_DNA"/>
</dbReference>
<dbReference type="PROSITE" id="PS50887">
    <property type="entry name" value="GGDEF"/>
    <property type="match status" value="1"/>
</dbReference>
<dbReference type="Gene3D" id="1.20.120.30">
    <property type="entry name" value="Aspartate receptor, ligand-binding domain"/>
    <property type="match status" value="1"/>
</dbReference>
<gene>
    <name evidence="5" type="ORF">FA584_11780</name>
</gene>
<dbReference type="Pfam" id="PF00990">
    <property type="entry name" value="GGDEF"/>
    <property type="match status" value="1"/>
</dbReference>
<dbReference type="Pfam" id="PF13682">
    <property type="entry name" value="CZB"/>
    <property type="match status" value="1"/>
</dbReference>
<dbReference type="CDD" id="cd01949">
    <property type="entry name" value="GGDEF"/>
    <property type="match status" value="1"/>
</dbReference>
<evidence type="ECO:0000259" key="3">
    <source>
        <dbReference type="PROSITE" id="PS50885"/>
    </source>
</evidence>
<dbReference type="Pfam" id="PF00563">
    <property type="entry name" value="EAL"/>
    <property type="match status" value="1"/>
</dbReference>
<dbReference type="InterPro" id="IPR003660">
    <property type="entry name" value="HAMP_dom"/>
</dbReference>
<evidence type="ECO:0000259" key="4">
    <source>
        <dbReference type="PROSITE" id="PS50887"/>
    </source>
</evidence>
<feature type="domain" description="GGDEF" evidence="4">
    <location>
        <begin position="243"/>
        <end position="376"/>
    </location>
</feature>
<dbReference type="InterPro" id="IPR035919">
    <property type="entry name" value="EAL_sf"/>
</dbReference>
<dbReference type="CDD" id="cd01948">
    <property type="entry name" value="EAL"/>
    <property type="match status" value="1"/>
</dbReference>
<dbReference type="CDD" id="cd06225">
    <property type="entry name" value="HAMP"/>
    <property type="match status" value="1"/>
</dbReference>
<dbReference type="InterPro" id="IPR001633">
    <property type="entry name" value="EAL_dom"/>
</dbReference>
<dbReference type="GO" id="GO:0016020">
    <property type="term" value="C:membrane"/>
    <property type="evidence" value="ECO:0007669"/>
    <property type="project" value="InterPro"/>
</dbReference>
<dbReference type="GO" id="GO:0007165">
    <property type="term" value="P:signal transduction"/>
    <property type="evidence" value="ECO:0007669"/>
    <property type="project" value="InterPro"/>
</dbReference>
<dbReference type="InterPro" id="IPR000160">
    <property type="entry name" value="GGDEF_dom"/>
</dbReference>
<dbReference type="GO" id="GO:0003824">
    <property type="term" value="F:catalytic activity"/>
    <property type="evidence" value="ECO:0007669"/>
    <property type="project" value="UniProtKB-ARBA"/>
</dbReference>
<dbReference type="InterPro" id="IPR052155">
    <property type="entry name" value="Biofilm_reg_signaling"/>
</dbReference>
<dbReference type="SUPFAM" id="SSF158472">
    <property type="entry name" value="HAMP domain-like"/>
    <property type="match status" value="1"/>
</dbReference>
<dbReference type="PROSITE" id="PS50885">
    <property type="entry name" value="HAMP"/>
    <property type="match status" value="1"/>
</dbReference>
<dbReference type="SMART" id="SM00052">
    <property type="entry name" value="EAL"/>
    <property type="match status" value="1"/>
</dbReference>
<feature type="domain" description="HAMP" evidence="3">
    <location>
        <begin position="141"/>
        <end position="193"/>
    </location>
</feature>
<accession>A0AA92FIG1</accession>
<dbReference type="Proteomes" id="UP000502831">
    <property type="component" value="Chromosome"/>
</dbReference>